<feature type="domain" description="SusE outer membrane protein" evidence="2">
    <location>
        <begin position="25"/>
        <end position="125"/>
    </location>
</feature>
<evidence type="ECO:0000313" key="4">
    <source>
        <dbReference type="Proteomes" id="UP000471501"/>
    </source>
</evidence>
<dbReference type="GO" id="GO:0019867">
    <property type="term" value="C:outer membrane"/>
    <property type="evidence" value="ECO:0007669"/>
    <property type="project" value="InterPro"/>
</dbReference>
<dbReference type="Pfam" id="PF14292">
    <property type="entry name" value="SusE"/>
    <property type="match status" value="1"/>
</dbReference>
<organism evidence="3 4">
    <name type="scientific">Flavobacterium hydrocarbonoxydans</name>
    <dbReference type="NCBI Taxonomy" id="2683249"/>
    <lineage>
        <taxon>Bacteria</taxon>
        <taxon>Pseudomonadati</taxon>
        <taxon>Bacteroidota</taxon>
        <taxon>Flavobacteriia</taxon>
        <taxon>Flavobacteriales</taxon>
        <taxon>Flavobacteriaceae</taxon>
        <taxon>Flavobacterium</taxon>
    </lineage>
</organism>
<dbReference type="GO" id="GO:2001070">
    <property type="term" value="F:starch binding"/>
    <property type="evidence" value="ECO:0007669"/>
    <property type="project" value="InterPro"/>
</dbReference>
<keyword evidence="4" id="KW-1185">Reference proteome</keyword>
<comment type="caution">
    <text evidence="3">The sequence shown here is derived from an EMBL/GenBank/DDBJ whole genome shotgun (WGS) entry which is preliminary data.</text>
</comment>
<dbReference type="Proteomes" id="UP000471501">
    <property type="component" value="Unassembled WGS sequence"/>
</dbReference>
<sequence>MKNIYKILFAFVSVLAVSCNADDVEDRPIIEAVNTPELIAPESGKTFVLDEDNAAAVADRFVWSSAKYSDNVVVTYTLLMDKKDGDFTEAKTLATTSNITQAEVLVRDLNQAAIDLGGETEVAALYDVKVMSSVSGGVPMTSESLISISVTPYSGRVDYDFEEWYLVGDASVAGWNNNNGNQILFRSATNPKEYKFTGFFKAGAFKTIKNLGNWAPMYGGADGSLVYRGTEADPDPASFVIAADGFYTFTMNIETLTYTLVAYDASAAATYSTVGIIGSSTAGGWDASTAMTQSTFDAHIWSLGVTPLNNGELKFRANDAWDVSWGASTPFTGVGSTAGGSPNIPVEKSKYVIYFNDLDGSYLMIPNQE</sequence>
<name>A0A6I4NN07_9FLAO</name>
<accession>A0A6I4NN07</accession>
<dbReference type="InterPro" id="IPR025970">
    <property type="entry name" value="SusE"/>
</dbReference>
<evidence type="ECO:0000256" key="1">
    <source>
        <dbReference type="SAM" id="SignalP"/>
    </source>
</evidence>
<evidence type="ECO:0000313" key="3">
    <source>
        <dbReference type="EMBL" id="MWB94322.1"/>
    </source>
</evidence>
<dbReference type="Gene3D" id="2.60.40.3620">
    <property type="match status" value="2"/>
</dbReference>
<protein>
    <submittedName>
        <fullName evidence="3">SusF/SusE family outer membrane protein</fullName>
    </submittedName>
</protein>
<dbReference type="EMBL" id="WSTB01000004">
    <property type="protein sequence ID" value="MWB94322.1"/>
    <property type="molecule type" value="Genomic_DNA"/>
</dbReference>
<keyword evidence="1" id="KW-0732">Signal</keyword>
<dbReference type="AlphaFoldDB" id="A0A6I4NN07"/>
<dbReference type="RefSeq" id="WP_160374329.1">
    <property type="nucleotide sequence ID" value="NZ_WSTB01000004.1"/>
</dbReference>
<gene>
    <name evidence="3" type="ORF">GON26_08105</name>
</gene>
<feature type="signal peptide" evidence="1">
    <location>
        <begin position="1"/>
        <end position="21"/>
    </location>
</feature>
<evidence type="ECO:0000259" key="2">
    <source>
        <dbReference type="Pfam" id="PF14292"/>
    </source>
</evidence>
<reference evidence="3 4" key="1">
    <citation type="submission" date="2019-12" db="EMBL/GenBank/DDBJ databases">
        <authorList>
            <person name="Kim Y.S."/>
        </authorList>
    </citation>
    <scope>NUCLEOTIDE SEQUENCE [LARGE SCALE GENOMIC DNA]</scope>
    <source>
        <strain evidence="3 4">GA093</strain>
    </source>
</reference>
<feature type="chain" id="PRO_5026295646" evidence="1">
    <location>
        <begin position="22"/>
        <end position="369"/>
    </location>
</feature>
<dbReference type="PROSITE" id="PS51257">
    <property type="entry name" value="PROKAR_LIPOPROTEIN"/>
    <property type="match status" value="1"/>
</dbReference>
<proteinExistence type="predicted"/>